<evidence type="ECO:0000256" key="2">
    <source>
        <dbReference type="ARBA" id="ARBA00009298"/>
    </source>
</evidence>
<evidence type="ECO:0000313" key="10">
    <source>
        <dbReference type="Proteomes" id="UP000465785"/>
    </source>
</evidence>
<keyword evidence="5 7" id="KW-1133">Transmembrane helix</keyword>
<keyword evidence="4 7" id="KW-0812">Transmembrane</keyword>
<feature type="transmembrane region" description="Helical" evidence="7">
    <location>
        <begin position="15"/>
        <end position="34"/>
    </location>
</feature>
<dbReference type="EMBL" id="AP022601">
    <property type="protein sequence ID" value="BBY92268.1"/>
    <property type="molecule type" value="Genomic_DNA"/>
</dbReference>
<dbReference type="PANTHER" id="PTHR33778:SF1">
    <property type="entry name" value="MAGNESIUM TRANSPORTER YHID-RELATED"/>
    <property type="match status" value="1"/>
</dbReference>
<evidence type="ECO:0000256" key="7">
    <source>
        <dbReference type="SAM" id="Phobius"/>
    </source>
</evidence>
<evidence type="ECO:0000256" key="4">
    <source>
        <dbReference type="ARBA" id="ARBA00022692"/>
    </source>
</evidence>
<name>A0A9W4B931_9MYCO</name>
<dbReference type="AlphaFoldDB" id="A0A9W4B931"/>
<dbReference type="PANTHER" id="PTHR33778">
    <property type="entry name" value="PROTEIN MGTC"/>
    <property type="match status" value="1"/>
</dbReference>
<dbReference type="KEGG" id="mgau:MGALJ_19370"/>
<evidence type="ECO:0000256" key="6">
    <source>
        <dbReference type="ARBA" id="ARBA00023136"/>
    </source>
</evidence>
<keyword evidence="3" id="KW-1003">Cell membrane</keyword>
<accession>A0A9W4B931</accession>
<proteinExistence type="inferred from homology"/>
<comment type="subcellular location">
    <subcellularLocation>
        <location evidence="1">Cell membrane</location>
        <topology evidence="1">Multi-pass membrane protein</topology>
    </subcellularLocation>
</comment>
<dbReference type="GO" id="GO:0005886">
    <property type="term" value="C:plasma membrane"/>
    <property type="evidence" value="ECO:0007669"/>
    <property type="project" value="UniProtKB-SubCell"/>
</dbReference>
<dbReference type="InterPro" id="IPR003416">
    <property type="entry name" value="MgtC/SapB/SrpB/YhiD_fam"/>
</dbReference>
<evidence type="ECO:0000313" key="9">
    <source>
        <dbReference type="EMBL" id="BBY92268.1"/>
    </source>
</evidence>
<evidence type="ECO:0000256" key="3">
    <source>
        <dbReference type="ARBA" id="ARBA00022475"/>
    </source>
</evidence>
<keyword evidence="6 7" id="KW-0472">Membrane</keyword>
<dbReference type="InterPro" id="IPR049177">
    <property type="entry name" value="MgtC_SapB_SrpB_YhiD_N"/>
</dbReference>
<feature type="transmembrane region" description="Helical" evidence="7">
    <location>
        <begin position="82"/>
        <end position="100"/>
    </location>
</feature>
<dbReference type="Proteomes" id="UP000465785">
    <property type="component" value="Chromosome"/>
</dbReference>
<sequence>MAAADPPFFGGPGQGTRQIVELFVAFGLTALIGLERELQGKSAGVRTQTIVGTAAALILLVSKYGFQDVLQDGLVVVDPSRVAAQIVSGIGFLGAGIIIFRRGSVHGLTTAAAVWESAAIGMAAGSGLLLLAVTVTAMHFLVVIGFLPLARWLTSRLSGSVTMHISYLEGRGVMTRILQACERRQWQLTDLANDTAEQATGAGQTGVLVTLGGRGIVNAPMVLAGIDGVIGIHQLDDDPD</sequence>
<dbReference type="Pfam" id="PF02308">
    <property type="entry name" value="MgtC"/>
    <property type="match status" value="1"/>
</dbReference>
<organism evidence="9 10">
    <name type="scientific">Mycobacterium gallinarum</name>
    <dbReference type="NCBI Taxonomy" id="39689"/>
    <lineage>
        <taxon>Bacteria</taxon>
        <taxon>Bacillati</taxon>
        <taxon>Actinomycetota</taxon>
        <taxon>Actinomycetes</taxon>
        <taxon>Mycobacteriales</taxon>
        <taxon>Mycobacteriaceae</taxon>
        <taxon>Mycobacterium</taxon>
    </lineage>
</organism>
<feature type="transmembrane region" description="Helical" evidence="7">
    <location>
        <begin position="43"/>
        <end position="62"/>
    </location>
</feature>
<comment type="similarity">
    <text evidence="2">Belongs to the MgtC/SapB family.</text>
</comment>
<feature type="transmembrane region" description="Helical" evidence="7">
    <location>
        <begin position="137"/>
        <end position="154"/>
    </location>
</feature>
<evidence type="ECO:0000259" key="8">
    <source>
        <dbReference type="Pfam" id="PF02308"/>
    </source>
</evidence>
<gene>
    <name evidence="9" type="ORF">MGALJ_19370</name>
</gene>
<evidence type="ECO:0000256" key="5">
    <source>
        <dbReference type="ARBA" id="ARBA00022989"/>
    </source>
</evidence>
<keyword evidence="10" id="KW-1185">Reference proteome</keyword>
<evidence type="ECO:0000256" key="1">
    <source>
        <dbReference type="ARBA" id="ARBA00004651"/>
    </source>
</evidence>
<dbReference type="PRINTS" id="PR01837">
    <property type="entry name" value="MGTCSAPBPROT"/>
</dbReference>
<feature type="domain" description="MgtC/SapB/SrpB/YhiD N-terminal" evidence="8">
    <location>
        <begin position="22"/>
        <end position="151"/>
    </location>
</feature>
<protein>
    <submittedName>
        <fullName evidence="9">Magnesium transport MgtC family protein</fullName>
    </submittedName>
</protein>
<reference evidence="9 10" key="1">
    <citation type="journal article" date="2019" name="Emerg. Microbes Infect.">
        <title>Comprehensive subspecies identification of 175 nontuberculous mycobacteria species based on 7547 genomic profiles.</title>
        <authorList>
            <person name="Matsumoto Y."/>
            <person name="Kinjo T."/>
            <person name="Motooka D."/>
            <person name="Nabeya D."/>
            <person name="Jung N."/>
            <person name="Uechi K."/>
            <person name="Horii T."/>
            <person name="Iida T."/>
            <person name="Fujita J."/>
            <person name="Nakamura S."/>
        </authorList>
    </citation>
    <scope>NUCLEOTIDE SEQUENCE [LARGE SCALE GENOMIC DNA]</scope>
    <source>
        <strain evidence="9 10">JCM 6399</strain>
    </source>
</reference>